<keyword evidence="1" id="KW-0472">Membrane</keyword>
<dbReference type="AlphaFoldDB" id="A0A371BC26"/>
<feature type="transmembrane region" description="Helical" evidence="1">
    <location>
        <begin position="67"/>
        <end position="88"/>
    </location>
</feature>
<feature type="transmembrane region" description="Helical" evidence="1">
    <location>
        <begin position="393"/>
        <end position="412"/>
    </location>
</feature>
<evidence type="ECO:0000256" key="1">
    <source>
        <dbReference type="SAM" id="Phobius"/>
    </source>
</evidence>
<name>A0A371BC26_9BRAD</name>
<evidence type="ECO:0000313" key="3">
    <source>
        <dbReference type="Proteomes" id="UP000263993"/>
    </source>
</evidence>
<feature type="transmembrane region" description="Helical" evidence="1">
    <location>
        <begin position="418"/>
        <end position="438"/>
    </location>
</feature>
<proteinExistence type="predicted"/>
<organism evidence="2 3">
    <name type="scientific">Undibacter mobilis</name>
    <dbReference type="NCBI Taxonomy" id="2292256"/>
    <lineage>
        <taxon>Bacteria</taxon>
        <taxon>Pseudomonadati</taxon>
        <taxon>Pseudomonadota</taxon>
        <taxon>Alphaproteobacteria</taxon>
        <taxon>Hyphomicrobiales</taxon>
        <taxon>Nitrobacteraceae</taxon>
        <taxon>Undibacter</taxon>
    </lineage>
</organism>
<evidence type="ECO:0008006" key="4">
    <source>
        <dbReference type="Google" id="ProtNLM"/>
    </source>
</evidence>
<keyword evidence="1" id="KW-0812">Transmembrane</keyword>
<keyword evidence="3" id="KW-1185">Reference proteome</keyword>
<dbReference type="Proteomes" id="UP000263993">
    <property type="component" value="Unassembled WGS sequence"/>
</dbReference>
<accession>A0A371BC26</accession>
<dbReference type="RefSeq" id="WP_115517186.1">
    <property type="nucleotide sequence ID" value="NZ_QRGO01000001.1"/>
</dbReference>
<evidence type="ECO:0000313" key="2">
    <source>
        <dbReference type="EMBL" id="RDV05159.1"/>
    </source>
</evidence>
<gene>
    <name evidence="2" type="ORF">DXH78_11640</name>
</gene>
<dbReference type="OrthoDB" id="7238679at2"/>
<sequence length="456" mass="50322">MPMTRSHALWAVATLLSTLLLIAPALWNGFPLLEYDTGGYLARWYEGTLLINRPLLYGLLLTANVPFAFWPVIVFQSLLTIWIVAVVLRTHGYGGRPMLVFGIIAVLSVVSTLPWITAILLTDIYAGLAILAFYMLLARSDQLTRFECWTFVVLIACACATHSATLAVMLLLSAASIVLTVFDRTRLPRMRVAQGVLAVVLGIVIVIGTNFMLVKRFAWTPGGFSMYFGRMLQAGIVPKYLDKHCPDATIKLCAIKDRLPDNADDWFWANKDFDKLGRFAGMSAEMERVAVGSVADFPLDVLRTTIIATAEQLVAVRTGEGVVNWIWHTYFIVKDWAPQLQPAMWAARQQKGEISFTAINALHYPVALVSMAFLPVILIMGWTGRLPRAFGDLAFVCILALLANAFVCGGLANPHDRYGARIVWLAVFVAGLALLRLYQQREGSAAPTVARDILAT</sequence>
<feature type="transmembrane region" description="Helical" evidence="1">
    <location>
        <begin position="194"/>
        <end position="214"/>
    </location>
</feature>
<comment type="caution">
    <text evidence="2">The sequence shown here is derived from an EMBL/GenBank/DDBJ whole genome shotgun (WGS) entry which is preliminary data.</text>
</comment>
<protein>
    <recommendedName>
        <fullName evidence="4">Dolichyl-phosphate-mannose-protein mannosyltransferase</fullName>
    </recommendedName>
</protein>
<dbReference type="EMBL" id="QRGO01000001">
    <property type="protein sequence ID" value="RDV05159.1"/>
    <property type="molecule type" value="Genomic_DNA"/>
</dbReference>
<feature type="transmembrane region" description="Helical" evidence="1">
    <location>
        <begin position="100"/>
        <end position="133"/>
    </location>
</feature>
<keyword evidence="1" id="KW-1133">Transmembrane helix</keyword>
<reference evidence="3" key="1">
    <citation type="submission" date="2018-08" db="EMBL/GenBank/DDBJ databases">
        <authorList>
            <person name="Kim S.-J."/>
            <person name="Jung G.-Y."/>
        </authorList>
    </citation>
    <scope>NUCLEOTIDE SEQUENCE [LARGE SCALE GENOMIC DNA]</scope>
    <source>
        <strain evidence="3">GY_H</strain>
    </source>
</reference>
<feature type="transmembrane region" description="Helical" evidence="1">
    <location>
        <begin position="153"/>
        <end position="182"/>
    </location>
</feature>
<feature type="transmembrane region" description="Helical" evidence="1">
    <location>
        <begin position="362"/>
        <end position="381"/>
    </location>
</feature>